<keyword evidence="3" id="KW-0862">Zinc</keyword>
<evidence type="ECO:0000259" key="6">
    <source>
        <dbReference type="PROSITE" id="PS51999"/>
    </source>
</evidence>
<dbReference type="InterPro" id="IPR013103">
    <property type="entry name" value="RVT_2"/>
</dbReference>
<feature type="region of interest" description="Disordered" evidence="5">
    <location>
        <begin position="673"/>
        <end position="694"/>
    </location>
</feature>
<evidence type="ECO:0000313" key="8">
    <source>
        <dbReference type="Proteomes" id="UP001642464"/>
    </source>
</evidence>
<feature type="non-terminal residue" evidence="7">
    <location>
        <position position="1468"/>
    </location>
</feature>
<protein>
    <submittedName>
        <fullName evidence="7">Transposon Ty5-1 protein YCL074W</fullName>
    </submittedName>
</protein>
<evidence type="ECO:0000256" key="3">
    <source>
        <dbReference type="ARBA" id="ARBA00022833"/>
    </source>
</evidence>
<reference evidence="7 8" key="1">
    <citation type="submission" date="2024-02" db="EMBL/GenBank/DDBJ databases">
        <authorList>
            <person name="Chen Y."/>
            <person name="Shah S."/>
            <person name="Dougan E. K."/>
            <person name="Thang M."/>
            <person name="Chan C."/>
        </authorList>
    </citation>
    <scope>NUCLEOTIDE SEQUENCE [LARGE SCALE GENOMIC DNA]</scope>
</reference>
<proteinExistence type="predicted"/>
<feature type="region of interest" description="Disordered" evidence="5">
    <location>
        <begin position="183"/>
        <end position="207"/>
    </location>
</feature>
<dbReference type="Proteomes" id="UP001642464">
    <property type="component" value="Unassembled WGS sequence"/>
</dbReference>
<feature type="region of interest" description="Disordered" evidence="5">
    <location>
        <begin position="1"/>
        <end position="54"/>
    </location>
</feature>
<feature type="compositionally biased region" description="Basic and acidic residues" evidence="5">
    <location>
        <begin position="753"/>
        <end position="762"/>
    </location>
</feature>
<comment type="caution">
    <text evidence="7">The sequence shown here is derived from an EMBL/GenBank/DDBJ whole genome shotgun (WGS) entry which is preliminary data.</text>
</comment>
<feature type="region of interest" description="Disordered" evidence="5">
    <location>
        <begin position="736"/>
        <end position="805"/>
    </location>
</feature>
<feature type="compositionally biased region" description="Polar residues" evidence="5">
    <location>
        <begin position="40"/>
        <end position="53"/>
    </location>
</feature>
<feature type="region of interest" description="Disordered" evidence="5">
    <location>
        <begin position="375"/>
        <end position="402"/>
    </location>
</feature>
<organism evidence="7 8">
    <name type="scientific">Durusdinium trenchii</name>
    <dbReference type="NCBI Taxonomy" id="1381693"/>
    <lineage>
        <taxon>Eukaryota</taxon>
        <taxon>Sar</taxon>
        <taxon>Alveolata</taxon>
        <taxon>Dinophyceae</taxon>
        <taxon>Suessiales</taxon>
        <taxon>Symbiodiniaceae</taxon>
        <taxon>Durusdinium</taxon>
    </lineage>
</organism>
<feature type="region of interest" description="Disordered" evidence="5">
    <location>
        <begin position="294"/>
        <end position="328"/>
    </location>
</feature>
<evidence type="ECO:0000256" key="2">
    <source>
        <dbReference type="ARBA" id="ARBA00022771"/>
    </source>
</evidence>
<keyword evidence="2 4" id="KW-0863">Zinc-finger</keyword>
<evidence type="ECO:0000313" key="7">
    <source>
        <dbReference type="EMBL" id="CAK9016497.1"/>
    </source>
</evidence>
<accession>A0ABP0JPW5</accession>
<evidence type="ECO:0000256" key="4">
    <source>
        <dbReference type="PROSITE-ProRule" id="PRU01343"/>
    </source>
</evidence>
<dbReference type="Pfam" id="PF07727">
    <property type="entry name" value="RVT_2"/>
    <property type="match status" value="1"/>
</dbReference>
<dbReference type="Pfam" id="PF06839">
    <property type="entry name" value="Zn_ribbon_GRF"/>
    <property type="match status" value="1"/>
</dbReference>
<dbReference type="EMBL" id="CAXAMM010008127">
    <property type="protein sequence ID" value="CAK9016497.1"/>
    <property type="molecule type" value="Genomic_DNA"/>
</dbReference>
<name>A0ABP0JPW5_9DINO</name>
<evidence type="ECO:0000256" key="1">
    <source>
        <dbReference type="ARBA" id="ARBA00022723"/>
    </source>
</evidence>
<keyword evidence="1" id="KW-0479">Metal-binding</keyword>
<dbReference type="PROSITE" id="PS51999">
    <property type="entry name" value="ZF_GRF"/>
    <property type="match status" value="1"/>
</dbReference>
<feature type="domain" description="GRF-type" evidence="6">
    <location>
        <begin position="327"/>
        <end position="366"/>
    </location>
</feature>
<sequence length="1468" mass="165111">MPVQSDGHQFDLRPDAQIPPSSNGVAAPEGESTGGKPSYGGSNTDGSGAQGSQPKGIPLKHWRIILDKIGILLVLAALQDATEAWCLELGSQRQARSSMDSIEDVEDYYAEVIMRAPALKTLQSKTGPTASASSCIHPKNQLKGGGNGSSSYIVCKACHSRWAHSERSADVHKLLKHGPLSIKQGKTEASSPTRTSALAAAPVTPPRSEGRMLVDAMYGSPSTEGSMALVKEDLRVELNTHMQMILQQLKNEQAASTIQMSQFNAVQLQQMSDELRKATLANREQDLRQEKLIIQQQQASPAPSTPGKKDPRASSRRSPPPTTKKTCLCGKPAEALIVKKEGPRKGRMFWKCVQRKCDLFEWINEQDQADIEEAKTEVQEPEKGGLGVTGDEEKSSGGDDGGVGICAQHRLDEGELCRKDAGGRCGGRRVRRLEEAPALTKCSGSKAHVYLAAKPGYWTWREELWTHYESEIPEDISEVYVEVYLNRRGLREEEWGEEKQRQLSRKERRELAKAIKSVEKKSQVILGEIYSPPRIALHLQKKGYQVGSSFDLQTGWDLSQDNHRRQMWRILREERPEVLVVSPPCTAFSRLQAINWGRMTPGHQVRLLQTGREHLQLAVAVMKWLDESQTSDLDELPAGRIRVCVPGPEIEEKKTWSRSGRYEFNHQSQVGWTWGSDHPGRGQSMGRHDGGTMEGSQRAMQCQELIEENYHLGKEQNSMNLDHPGHRAGVRFEPGEEELDYVPTSPEGTEGTPRAREKEESRPKRRRSINEPEQEMVPSSAEEEEKDMKNPAFPEGVPETPPVHHAGEEAALPHEHPDPAVRAAMRASIEQANRVDGMRTDGASSGPIYRRQQRSGLHDHLAPYYEEKQWFLADEEEVAQEIEEERIHRIRALQRPSREKDFWTVDLSAGQVLRHHLRKRKTMFDPRLNRDIPVPLNMLKEVRKTTTGRSPTTRTVEDDWMVATPRAEETWWKGVTTFYIKDIQEVTTYLAEKKGQDEVNLKTESAQDLEEWKQADLSEWNKVTQSGAKVLGLEESQRIRRELQEQGKGDRILPTKIARRYKPGEQPGEPATKKSTLCIRGDLDPDILELERFAPTLNTVNFNLMLQVAANENMTATVGDLKNAFCQSQPLCRPNGPLYFQQPKEGVIGLHPDQIVQIVAGCYGLVDAPLHWRKSLTEDLKALGYEMSALDPCIMKLYDKSRRRLLGAIAIEVDDLFTVGHQEHHEKTKQLRTKYTFGKYVALREEKDGCAFNGRRIRQLPDGGYLVDMQKFIEERLRPVDLEKGRKSQKKEPATPEEVSMARATCGALNWLSREGRPDASGPSSLISKLSKLTVEDLVQLNQVVDNLKEHAAMSLKIQPLKKMRMSVVTDASFANNGFHSQGGHLVLAHERELRDGLPARANIIAWRSGKLQRVVNSTLAAETQSLSRGLAELMWVMVLAQELQDGTFNVKKWRDRLENEELMVMSS</sequence>
<dbReference type="InterPro" id="IPR010666">
    <property type="entry name" value="Znf_GRF"/>
</dbReference>
<keyword evidence="8" id="KW-1185">Reference proteome</keyword>
<feature type="non-terminal residue" evidence="7">
    <location>
        <position position="1"/>
    </location>
</feature>
<feature type="compositionally biased region" description="Polar residues" evidence="5">
    <location>
        <begin position="187"/>
        <end position="196"/>
    </location>
</feature>
<gene>
    <name evidence="7" type="ORF">SCF082_LOCUS13215</name>
</gene>
<evidence type="ECO:0000256" key="5">
    <source>
        <dbReference type="SAM" id="MobiDB-lite"/>
    </source>
</evidence>